<comment type="caution">
    <text evidence="1">The sequence shown here is derived from an EMBL/GenBank/DDBJ whole genome shotgun (WGS) entry which is preliminary data.</text>
</comment>
<evidence type="ECO:0000313" key="2">
    <source>
        <dbReference type="Proteomes" id="UP000452321"/>
    </source>
</evidence>
<dbReference type="EMBL" id="WMFC01000011">
    <property type="protein sequence ID" value="MYL67983.1"/>
    <property type="molecule type" value="Genomic_DNA"/>
</dbReference>
<dbReference type="RefSeq" id="WP_007345925.1">
    <property type="nucleotide sequence ID" value="NZ_WMFC01000011.1"/>
</dbReference>
<proteinExistence type="predicted"/>
<gene>
    <name evidence="1" type="ORF">GLW30_09585</name>
</gene>
<name>A0A6B1IGR9_9EURY</name>
<dbReference type="Proteomes" id="UP000452321">
    <property type="component" value="Unassembled WGS sequence"/>
</dbReference>
<sequence length="187" mass="20469">MDDTPLHERMKAYEASAREAARAGKKRDRIAANVGKRLAAAVTDAVEQDGANVEVTGRSGDGHRYRFTARLDRAALVATLTETLPDGFVVSHVNDDGSLSIEWTGADRTPSKRQHGAVLKAIVAEEMVLDDDGLVESVPTRDRVLARAVELGIDEDDATSRLRRLATLDVVDLDDGYVYPDDNFSRY</sequence>
<reference evidence="1 2" key="1">
    <citation type="submission" date="2019-11" db="EMBL/GenBank/DDBJ databases">
        <title>Genome sequences of 17 halophilic strains isolated from different environments.</title>
        <authorList>
            <person name="Furrow R.E."/>
        </authorList>
    </citation>
    <scope>NUCLEOTIDE SEQUENCE [LARGE SCALE GENOMIC DNA]</scope>
    <source>
        <strain evidence="1 2">22502_06_Cabo</strain>
    </source>
</reference>
<dbReference type="AlphaFoldDB" id="A0A6B1IGR9"/>
<protein>
    <submittedName>
        <fullName evidence="1">Uncharacterized protein</fullName>
    </submittedName>
</protein>
<accession>A0A6B1IGR9</accession>
<evidence type="ECO:0000313" key="1">
    <source>
        <dbReference type="EMBL" id="MYL67983.1"/>
    </source>
</evidence>
<organism evidence="1 2">
    <name type="scientific">Halorubrum distributum</name>
    <dbReference type="NCBI Taxonomy" id="29283"/>
    <lineage>
        <taxon>Archaea</taxon>
        <taxon>Methanobacteriati</taxon>
        <taxon>Methanobacteriota</taxon>
        <taxon>Stenosarchaea group</taxon>
        <taxon>Halobacteria</taxon>
        <taxon>Halobacteriales</taxon>
        <taxon>Haloferacaceae</taxon>
        <taxon>Halorubrum</taxon>
        <taxon>Halorubrum distributum group</taxon>
    </lineage>
</organism>